<organism evidence="2 3">
    <name type="scientific">Vitrella brassicaformis (strain CCMP3155)</name>
    <dbReference type="NCBI Taxonomy" id="1169540"/>
    <lineage>
        <taxon>Eukaryota</taxon>
        <taxon>Sar</taxon>
        <taxon>Alveolata</taxon>
        <taxon>Colpodellida</taxon>
        <taxon>Vitrellaceae</taxon>
        <taxon>Vitrella</taxon>
    </lineage>
</organism>
<dbReference type="InterPro" id="IPR038765">
    <property type="entry name" value="Papain-like_cys_pep_sf"/>
</dbReference>
<feature type="region of interest" description="Disordered" evidence="1">
    <location>
        <begin position="427"/>
        <end position="457"/>
    </location>
</feature>
<dbReference type="EMBL" id="CDMY01000267">
    <property type="protein sequence ID" value="CEL98304.1"/>
    <property type="molecule type" value="Genomic_DNA"/>
</dbReference>
<dbReference type="CDD" id="cd00821">
    <property type="entry name" value="PH"/>
    <property type="match status" value="1"/>
</dbReference>
<dbReference type="SUPFAM" id="SSF50729">
    <property type="entry name" value="PH domain-like"/>
    <property type="match status" value="1"/>
</dbReference>
<dbReference type="Gene3D" id="3.90.1720.10">
    <property type="entry name" value="endopeptidase domain like (from Nostoc punctiforme)"/>
    <property type="match status" value="1"/>
</dbReference>
<proteinExistence type="predicted"/>
<dbReference type="SUPFAM" id="SSF54001">
    <property type="entry name" value="Cysteine proteinases"/>
    <property type="match status" value="1"/>
</dbReference>
<name>A0A0G4EMB2_VITBC</name>
<dbReference type="PANTHER" id="PTHR47112:SF1">
    <property type="entry name" value="PX DOMAIN-CONTAINING PROTEIN"/>
    <property type="match status" value="1"/>
</dbReference>
<evidence type="ECO:0000313" key="3">
    <source>
        <dbReference type="Proteomes" id="UP000041254"/>
    </source>
</evidence>
<dbReference type="AlphaFoldDB" id="A0A0G4EMB2"/>
<gene>
    <name evidence="2" type="ORF">Vbra_7908</name>
</gene>
<dbReference type="InParanoid" id="A0A0G4EMB2"/>
<dbReference type="VEuPathDB" id="CryptoDB:Vbra_7908"/>
<evidence type="ECO:0008006" key="4">
    <source>
        <dbReference type="Google" id="ProtNLM"/>
    </source>
</evidence>
<sequence length="528" mass="59456">MGFGVRVSNSVDWQTFARSMPALEVKYYETEFPDDHLLFEECEAPIDECSTATERTVAQRVLESFRPVEEAPPALIDHRRDELSFRKGQVEALQADGERLVQEGEEGGQGMPAPQWILPVGSCLPAMEGDFEKRSPWWYEGWRRRTYILKDRKLLYFKPDDLGLTAPLGVLDFDTVRYELHCLYESAEIGDTSSADPLAIFGLCEGLFSCDQWGGVRDDRIVLRLKPTAFPKKCFEFRGSARVMQRLVHATGLHIRCAAPLPYAERGIVAEKNFWRFNRISESKYLSLVQTGDILLFRGTDGGARVTRTLTASEYDHVALLLRVDNGSVLIFEATGNHGVTAVSWSDFKAFGWHKCYTKLVYRKVYFKRHPRLLASFQDFIFDVLGKPYRLTVRKLLWRHRSEEIDVDHEEGEVTIKSPAPTAAAAAASSGPRLATAGDGYQEASTQTGGGERRDQHFSVGWRQGDDEQTYFCSELVAKCLKRLGVLRGSRAASQYWPGTFSVKTHSPLPLSDGCAIGEELIIAFDLP</sequence>
<dbReference type="PANTHER" id="PTHR47112">
    <property type="entry name" value="PX DOMAIN-CONTAINING PROTEIN"/>
    <property type="match status" value="1"/>
</dbReference>
<accession>A0A0G4EMB2</accession>
<feature type="compositionally biased region" description="Low complexity" evidence="1">
    <location>
        <begin position="427"/>
        <end position="437"/>
    </location>
</feature>
<dbReference type="OrthoDB" id="289113at2759"/>
<protein>
    <recommendedName>
        <fullName evidence="4">PH domain-containing protein</fullName>
    </recommendedName>
</protein>
<evidence type="ECO:0000256" key="1">
    <source>
        <dbReference type="SAM" id="MobiDB-lite"/>
    </source>
</evidence>
<dbReference type="PhylomeDB" id="A0A0G4EMB2"/>
<evidence type="ECO:0000313" key="2">
    <source>
        <dbReference type="EMBL" id="CEL98304.1"/>
    </source>
</evidence>
<dbReference type="Proteomes" id="UP000041254">
    <property type="component" value="Unassembled WGS sequence"/>
</dbReference>
<reference evidence="2 3" key="1">
    <citation type="submission" date="2014-11" db="EMBL/GenBank/DDBJ databases">
        <authorList>
            <person name="Zhu J."/>
            <person name="Qi W."/>
            <person name="Song R."/>
        </authorList>
    </citation>
    <scope>NUCLEOTIDE SEQUENCE [LARGE SCALE GENOMIC DNA]</scope>
</reference>
<keyword evidence="3" id="KW-1185">Reference proteome</keyword>